<dbReference type="Pfam" id="PF04185">
    <property type="entry name" value="Phosphoesterase"/>
    <property type="match status" value="1"/>
</dbReference>
<dbReference type="RefSeq" id="XP_033660502.1">
    <property type="nucleotide sequence ID" value="XM_033810826.1"/>
</dbReference>
<dbReference type="GO" id="GO:0009395">
    <property type="term" value="P:phospholipid catabolic process"/>
    <property type="evidence" value="ECO:0007669"/>
    <property type="project" value="TreeGrafter"/>
</dbReference>
<dbReference type="GeneID" id="54564098"/>
<dbReference type="GO" id="GO:0016788">
    <property type="term" value="F:hydrolase activity, acting on ester bonds"/>
    <property type="evidence" value="ECO:0007669"/>
    <property type="project" value="InterPro"/>
</dbReference>
<dbReference type="InterPro" id="IPR007312">
    <property type="entry name" value="Phosphoesterase"/>
</dbReference>
<feature type="chain" id="PRO_5025631575" description="Phosphoesterase" evidence="2">
    <location>
        <begin position="19"/>
        <end position="455"/>
    </location>
</feature>
<organism evidence="3 4">
    <name type="scientific">Zasmidium cellare ATCC 36951</name>
    <dbReference type="NCBI Taxonomy" id="1080233"/>
    <lineage>
        <taxon>Eukaryota</taxon>
        <taxon>Fungi</taxon>
        <taxon>Dikarya</taxon>
        <taxon>Ascomycota</taxon>
        <taxon>Pezizomycotina</taxon>
        <taxon>Dothideomycetes</taxon>
        <taxon>Dothideomycetidae</taxon>
        <taxon>Mycosphaerellales</taxon>
        <taxon>Mycosphaerellaceae</taxon>
        <taxon>Zasmidium</taxon>
    </lineage>
</organism>
<reference evidence="3" key="1">
    <citation type="journal article" date="2020" name="Stud. Mycol.">
        <title>101 Dothideomycetes genomes: a test case for predicting lifestyles and emergence of pathogens.</title>
        <authorList>
            <person name="Haridas S."/>
            <person name="Albert R."/>
            <person name="Binder M."/>
            <person name="Bloem J."/>
            <person name="Labutti K."/>
            <person name="Salamov A."/>
            <person name="Andreopoulos B."/>
            <person name="Baker S."/>
            <person name="Barry K."/>
            <person name="Bills G."/>
            <person name="Bluhm B."/>
            <person name="Cannon C."/>
            <person name="Castanera R."/>
            <person name="Culley D."/>
            <person name="Daum C."/>
            <person name="Ezra D."/>
            <person name="Gonzalez J."/>
            <person name="Henrissat B."/>
            <person name="Kuo A."/>
            <person name="Liang C."/>
            <person name="Lipzen A."/>
            <person name="Lutzoni F."/>
            <person name="Magnuson J."/>
            <person name="Mondo S."/>
            <person name="Nolan M."/>
            <person name="Ohm R."/>
            <person name="Pangilinan J."/>
            <person name="Park H.-J."/>
            <person name="Ramirez L."/>
            <person name="Alfaro M."/>
            <person name="Sun H."/>
            <person name="Tritt A."/>
            <person name="Yoshinaga Y."/>
            <person name="Zwiers L.-H."/>
            <person name="Turgeon B."/>
            <person name="Goodwin S."/>
            <person name="Spatafora J."/>
            <person name="Crous P."/>
            <person name="Grigoriev I."/>
        </authorList>
    </citation>
    <scope>NUCLEOTIDE SEQUENCE</scope>
    <source>
        <strain evidence="3">ATCC 36951</strain>
    </source>
</reference>
<proteinExistence type="predicted"/>
<dbReference type="AlphaFoldDB" id="A0A6A6BYC6"/>
<dbReference type="InterPro" id="IPR017850">
    <property type="entry name" value="Alkaline_phosphatase_core_sf"/>
</dbReference>
<evidence type="ECO:0000313" key="3">
    <source>
        <dbReference type="EMBL" id="KAF2159613.1"/>
    </source>
</evidence>
<accession>A0A6A6BYC6</accession>
<evidence type="ECO:0008006" key="5">
    <source>
        <dbReference type="Google" id="ProtNLM"/>
    </source>
</evidence>
<protein>
    <recommendedName>
        <fullName evidence="5">Phosphoesterase</fullName>
    </recommendedName>
</protein>
<dbReference type="PANTHER" id="PTHR31956:SF24">
    <property type="entry name" value="PHOSPHOESTERASE SUPERFAMILY PROTEIN (AFU_ORTHOLOGUE AFUA_1G17590)"/>
    <property type="match status" value="1"/>
</dbReference>
<dbReference type="FunFam" id="3.40.720.10:FF:000052">
    <property type="entry name" value="Phosphatidylglycerol specific phospholipase, putative"/>
    <property type="match status" value="1"/>
</dbReference>
<keyword evidence="2" id="KW-0732">Signal</keyword>
<keyword evidence="1" id="KW-0378">Hydrolase</keyword>
<evidence type="ECO:0000313" key="4">
    <source>
        <dbReference type="Proteomes" id="UP000799537"/>
    </source>
</evidence>
<gene>
    <name evidence="3" type="ORF">M409DRAFT_37909</name>
</gene>
<name>A0A6A6BYC6_ZASCE</name>
<dbReference type="Proteomes" id="UP000799537">
    <property type="component" value="Unassembled WGS sequence"/>
</dbReference>
<feature type="signal peptide" evidence="2">
    <location>
        <begin position="1"/>
        <end position="18"/>
    </location>
</feature>
<sequence length="455" mass="50059">MHSNTLVGLLAFTAAVNAAPQWGGWGPHGGNGAGSRSSVQNMKDKIKNVVVLVMENRSLDNLLGGQKIRGLDNPINNGPFCNPLNLTNPKAGYACSQASDFDSVIDDPDHAVYGNNIEWYGTFTPDNNAISSGRLQPHMQGFAHEEIRSYQAKEANHTFLAQQVMNYYTEEQVSVLTALTQNFVTFNHWHSDIPGPTNPNRVALHSGTSAGHGANNFAYGSMMQRSIFQELSETNHTWKNYVTDTSEEDALWFNWTYTSGNTKLVVPLANFASDAAAGKLPEFSVIGPSCCGVGTTSMHPQGLVSDGEQLIKDTYEALRASPQWKQSALLITFDETGGFHDHIPPPLAARPDDLTYTATTPDGSNYTFQFDRLGGRMPTWLISPWVQKGYVEQKGTNSDGQTASYAASSMLRTLGYLWDFQPFTPRVETSPSFDALIQRTSRSNTPKILPEVYKW</sequence>
<evidence type="ECO:0000256" key="2">
    <source>
        <dbReference type="SAM" id="SignalP"/>
    </source>
</evidence>
<dbReference type="OrthoDB" id="3640179at2759"/>
<dbReference type="Gene3D" id="3.40.720.10">
    <property type="entry name" value="Alkaline Phosphatase, subunit A"/>
    <property type="match status" value="1"/>
</dbReference>
<evidence type="ECO:0000256" key="1">
    <source>
        <dbReference type="ARBA" id="ARBA00022801"/>
    </source>
</evidence>
<keyword evidence="4" id="KW-1185">Reference proteome</keyword>
<dbReference type="PANTHER" id="PTHR31956">
    <property type="entry name" value="NON-SPECIFIC PHOSPHOLIPASE C4-RELATED"/>
    <property type="match status" value="1"/>
</dbReference>
<dbReference type="EMBL" id="ML993635">
    <property type="protein sequence ID" value="KAF2159613.1"/>
    <property type="molecule type" value="Genomic_DNA"/>
</dbReference>